<dbReference type="OrthoDB" id="9812611at2"/>
<protein>
    <recommendedName>
        <fullName evidence="2">Bro-N domain-containing protein</fullName>
    </recommendedName>
</protein>
<dbReference type="Proteomes" id="UP000050326">
    <property type="component" value="Unassembled WGS sequence"/>
</dbReference>
<feature type="domain" description="Bro-N" evidence="2">
    <location>
        <begin position="13"/>
        <end position="54"/>
    </location>
</feature>
<evidence type="ECO:0000313" key="4">
    <source>
        <dbReference type="Proteomes" id="UP000050326"/>
    </source>
</evidence>
<evidence type="ECO:0000259" key="2">
    <source>
        <dbReference type="Pfam" id="PF02498"/>
    </source>
</evidence>
<dbReference type="InterPro" id="IPR003497">
    <property type="entry name" value="BRO_N_domain"/>
</dbReference>
<keyword evidence="1" id="KW-1133">Transmembrane helix</keyword>
<dbReference type="Pfam" id="PF02498">
    <property type="entry name" value="Bro-N"/>
    <property type="match status" value="1"/>
</dbReference>
<dbReference type="RefSeq" id="WP_152967747.1">
    <property type="nucleotide sequence ID" value="NZ_LKET01000032.1"/>
</dbReference>
<sequence>MNELTTFNYEGKKVRTIQRNGETWWVAKYVCDVFGEANRNRAMQYLDEDEKGYTQMTTPGGVLFSFLPIGCISTSLIHSALCLIVLAK</sequence>
<dbReference type="AlphaFoldDB" id="A0A0P8YWW7"/>
<organism evidence="3 4">
    <name type="scientific">Oxobacter pfennigii</name>
    <dbReference type="NCBI Taxonomy" id="36849"/>
    <lineage>
        <taxon>Bacteria</taxon>
        <taxon>Bacillati</taxon>
        <taxon>Bacillota</taxon>
        <taxon>Clostridia</taxon>
        <taxon>Eubacteriales</taxon>
        <taxon>Clostridiaceae</taxon>
        <taxon>Oxobacter</taxon>
    </lineage>
</organism>
<dbReference type="STRING" id="36849.OXPF_23930"/>
<reference evidence="3 4" key="1">
    <citation type="submission" date="2015-09" db="EMBL/GenBank/DDBJ databases">
        <title>Genome sequence of Oxobacter pfennigii DSM 3222.</title>
        <authorList>
            <person name="Poehlein A."/>
            <person name="Bengelsdorf F.R."/>
            <person name="Schiel-Bengelsdorf B."/>
            <person name="Duerre P."/>
            <person name="Daniel R."/>
        </authorList>
    </citation>
    <scope>NUCLEOTIDE SEQUENCE [LARGE SCALE GENOMIC DNA]</scope>
    <source>
        <strain evidence="3 4">DSM 3222</strain>
    </source>
</reference>
<evidence type="ECO:0000313" key="3">
    <source>
        <dbReference type="EMBL" id="KPU44225.1"/>
    </source>
</evidence>
<proteinExistence type="predicted"/>
<comment type="caution">
    <text evidence="3">The sequence shown here is derived from an EMBL/GenBank/DDBJ whole genome shotgun (WGS) entry which is preliminary data.</text>
</comment>
<feature type="transmembrane region" description="Helical" evidence="1">
    <location>
        <begin position="62"/>
        <end position="87"/>
    </location>
</feature>
<keyword evidence="4" id="KW-1185">Reference proteome</keyword>
<gene>
    <name evidence="3" type="ORF">OXPF_23930</name>
</gene>
<name>A0A0P8YWW7_9CLOT</name>
<dbReference type="EMBL" id="LKET01000032">
    <property type="protein sequence ID" value="KPU44225.1"/>
    <property type="molecule type" value="Genomic_DNA"/>
</dbReference>
<accession>A0A0P8YWW7</accession>
<keyword evidence="1" id="KW-0812">Transmembrane</keyword>
<keyword evidence="1" id="KW-0472">Membrane</keyword>
<evidence type="ECO:0000256" key="1">
    <source>
        <dbReference type="SAM" id="Phobius"/>
    </source>
</evidence>